<dbReference type="Proteomes" id="UP000249115">
    <property type="component" value="Unassembled WGS sequence"/>
</dbReference>
<dbReference type="EMBL" id="QKZU01000002">
    <property type="protein sequence ID" value="PZX60281.1"/>
    <property type="molecule type" value="Genomic_DNA"/>
</dbReference>
<evidence type="ECO:0000313" key="1">
    <source>
        <dbReference type="EMBL" id="PZX60281.1"/>
    </source>
</evidence>
<accession>A0A2W7RJ58</accession>
<sequence length="44" mass="4984">MVIHDLTTSWFSVLRISELMIPKGSNSDYLVRRGGAPYEMRGAK</sequence>
<organism evidence="1 2">
    <name type="scientific">Algoriphagus ratkowskyi</name>
    <dbReference type="NCBI Taxonomy" id="57028"/>
    <lineage>
        <taxon>Bacteria</taxon>
        <taxon>Pseudomonadati</taxon>
        <taxon>Bacteroidota</taxon>
        <taxon>Cytophagia</taxon>
        <taxon>Cytophagales</taxon>
        <taxon>Cyclobacteriaceae</taxon>
        <taxon>Algoriphagus</taxon>
    </lineage>
</organism>
<proteinExistence type="predicted"/>
<evidence type="ECO:0000313" key="2">
    <source>
        <dbReference type="Proteomes" id="UP000249115"/>
    </source>
</evidence>
<protein>
    <submittedName>
        <fullName evidence="1">Uncharacterized protein</fullName>
    </submittedName>
</protein>
<gene>
    <name evidence="1" type="ORF">LV84_00553</name>
</gene>
<name>A0A2W7RJ58_9BACT</name>
<comment type="caution">
    <text evidence="1">The sequence shown here is derived from an EMBL/GenBank/DDBJ whole genome shotgun (WGS) entry which is preliminary data.</text>
</comment>
<reference evidence="1 2" key="1">
    <citation type="submission" date="2018-06" db="EMBL/GenBank/DDBJ databases">
        <title>Genomic Encyclopedia of Archaeal and Bacterial Type Strains, Phase II (KMG-II): from individual species to whole genera.</title>
        <authorList>
            <person name="Goeker M."/>
        </authorList>
    </citation>
    <scope>NUCLEOTIDE SEQUENCE [LARGE SCALE GENOMIC DNA]</scope>
    <source>
        <strain evidence="1 2">DSM 22686</strain>
    </source>
</reference>
<dbReference type="AlphaFoldDB" id="A0A2W7RJ58"/>